<gene>
    <name evidence="1" type="primary">SIGF</name>
    <name evidence="1" type="ORF">SDJN03_11784</name>
</gene>
<proteinExistence type="predicted"/>
<dbReference type="AlphaFoldDB" id="A0AAV6NB09"/>
<organism evidence="1 2">
    <name type="scientific">Cucurbita argyrosperma subsp. sororia</name>
    <dbReference type="NCBI Taxonomy" id="37648"/>
    <lineage>
        <taxon>Eukaryota</taxon>
        <taxon>Viridiplantae</taxon>
        <taxon>Streptophyta</taxon>
        <taxon>Embryophyta</taxon>
        <taxon>Tracheophyta</taxon>
        <taxon>Spermatophyta</taxon>
        <taxon>Magnoliopsida</taxon>
        <taxon>eudicotyledons</taxon>
        <taxon>Gunneridae</taxon>
        <taxon>Pentapetalae</taxon>
        <taxon>rosids</taxon>
        <taxon>fabids</taxon>
        <taxon>Cucurbitales</taxon>
        <taxon>Cucurbitaceae</taxon>
        <taxon>Cucurbiteae</taxon>
        <taxon>Cucurbita</taxon>
    </lineage>
</organism>
<reference evidence="1 2" key="1">
    <citation type="journal article" date="2021" name="Hortic Res">
        <title>The domestication of Cucurbita argyrosperma as revealed by the genome of its wild relative.</title>
        <authorList>
            <person name="Barrera-Redondo J."/>
            <person name="Sanchez-de la Vega G."/>
            <person name="Aguirre-Liguori J.A."/>
            <person name="Castellanos-Morales G."/>
            <person name="Gutierrez-Guerrero Y.T."/>
            <person name="Aguirre-Dugua X."/>
            <person name="Aguirre-Planter E."/>
            <person name="Tenaillon M.I."/>
            <person name="Lira-Saade R."/>
            <person name="Eguiarte L.E."/>
        </authorList>
    </citation>
    <scope>NUCLEOTIDE SEQUENCE [LARGE SCALE GENOMIC DNA]</scope>
    <source>
        <strain evidence="1">JBR-2021</strain>
    </source>
</reference>
<comment type="caution">
    <text evidence="1">The sequence shown here is derived from an EMBL/GenBank/DDBJ whole genome shotgun (WGS) entry which is preliminary data.</text>
</comment>
<name>A0AAV6NB09_9ROSI</name>
<dbReference type="Proteomes" id="UP000685013">
    <property type="component" value="Chromosome 7"/>
</dbReference>
<keyword evidence="2" id="KW-1185">Reference proteome</keyword>
<evidence type="ECO:0000313" key="1">
    <source>
        <dbReference type="EMBL" id="KAG6595231.1"/>
    </source>
</evidence>
<accession>A0AAV6NB09</accession>
<evidence type="ECO:0000313" key="2">
    <source>
        <dbReference type="Proteomes" id="UP000685013"/>
    </source>
</evidence>
<sequence>MLPPSLPAPFKMGSYDPLFYARRKTSENFDPKNLLRLFLWAPETKKLLTVQEESELIVQIQELMMLELQLRDWISYFLCREFRVHCSNLYGLTMIPLFRK</sequence>
<protein>
    <submittedName>
        <fullName evidence="1">RNA polymerase sigma factor sigF, chloroplastic</fullName>
    </submittedName>
</protein>
<feature type="non-terminal residue" evidence="1">
    <location>
        <position position="1"/>
    </location>
</feature>
<dbReference type="EMBL" id="JAGKQH010000007">
    <property type="protein sequence ID" value="KAG6595231.1"/>
    <property type="molecule type" value="Genomic_DNA"/>
</dbReference>